<dbReference type="Pfam" id="PF17853">
    <property type="entry name" value="GGDEF_2"/>
    <property type="match status" value="1"/>
</dbReference>
<comment type="similarity">
    <text evidence="1">Belongs to the CdaR family.</text>
</comment>
<dbReference type="Gene3D" id="1.10.10.2840">
    <property type="entry name" value="PucR C-terminal helix-turn-helix domain"/>
    <property type="match status" value="1"/>
</dbReference>
<gene>
    <name evidence="5" type="ORF">I8U20_05845</name>
</gene>
<evidence type="ECO:0000313" key="6">
    <source>
        <dbReference type="Proteomes" id="UP000633619"/>
    </source>
</evidence>
<feature type="domain" description="CdaR GGDEF-like" evidence="4">
    <location>
        <begin position="303"/>
        <end position="424"/>
    </location>
</feature>
<dbReference type="EMBL" id="JAECVW010000002">
    <property type="protein sequence ID" value="MBH8594851.1"/>
    <property type="molecule type" value="Genomic_DNA"/>
</dbReference>
<evidence type="ECO:0000259" key="4">
    <source>
        <dbReference type="Pfam" id="PF17853"/>
    </source>
</evidence>
<dbReference type="PANTHER" id="PTHR33744:SF1">
    <property type="entry name" value="DNA-BINDING TRANSCRIPTIONAL ACTIVATOR ADER"/>
    <property type="match status" value="1"/>
</dbReference>
<organism evidence="5 6">
    <name type="scientific">Thermoactinomyces intermedius</name>
    <dbReference type="NCBI Taxonomy" id="2024"/>
    <lineage>
        <taxon>Bacteria</taxon>
        <taxon>Bacillati</taxon>
        <taxon>Bacillota</taxon>
        <taxon>Bacilli</taxon>
        <taxon>Bacillales</taxon>
        <taxon>Thermoactinomycetaceae</taxon>
        <taxon>Thermoactinomyces</taxon>
    </lineage>
</organism>
<dbReference type="InterPro" id="IPR012914">
    <property type="entry name" value="PucR_dom"/>
</dbReference>
<dbReference type="Pfam" id="PF13556">
    <property type="entry name" value="HTH_30"/>
    <property type="match status" value="1"/>
</dbReference>
<dbReference type="InterPro" id="IPR042070">
    <property type="entry name" value="PucR_C-HTH_sf"/>
</dbReference>
<feature type="domain" description="PucR C-terminal helix-turn-helix" evidence="3">
    <location>
        <begin position="476"/>
        <end position="534"/>
    </location>
</feature>
<evidence type="ECO:0000259" key="2">
    <source>
        <dbReference type="Pfam" id="PF07905"/>
    </source>
</evidence>
<sequence>MASLILQDILKRPTFAEAKVVAGHNGLNRRVRWVHILEVSEFDTLINGEEMILATGIHFQSSSASPARYLEKLIRLNASCLCLELGYYFHTIPDDLIEIANRHDFPLIVFPNDIRFVDITQDLHSVLINKHFQILKNLEALSREFHRLSLEPNGTNKILKMLYHKTHSPILYLPYKDQPSVFPKMEPEKETELIQFLNDKRTAPGMEASEHRTARYWPFQNQYILLQPVSAMGQTWAHIGMLLKQKPTRYEFLILDWTSLAIAQDLLRKRYMEERRLHSENVWVDDLLHNRLDESQIHHHLGADFYGLNHKKSFVCLIEWLPRAETKQERQEVEEYLQYDFPIIIRAIFEQHHFYPLITRSNQEIAIIAFDLESDSSWKSRASKLLKQLKKQSGFLFKAGVGQRYIGFASISQSYQEARQVLDLNTRQSNEFTFYDELGVFQLIMNLKDKDQQLKNFIHQHLGPVIEHDQKKNSHLLYTLKVYLDHNGSKKAAADHLYIARQSLYYRLEKLQELLGDGFLTTENQLTLQTALKACQLIYPELLTGRGENPKK</sequence>
<feature type="domain" description="Purine catabolism PurC-like" evidence="2">
    <location>
        <begin position="8"/>
        <end position="126"/>
    </location>
</feature>
<evidence type="ECO:0000313" key="5">
    <source>
        <dbReference type="EMBL" id="MBH8594851.1"/>
    </source>
</evidence>
<dbReference type="Proteomes" id="UP000633619">
    <property type="component" value="Unassembled WGS sequence"/>
</dbReference>
<dbReference type="Pfam" id="PF07905">
    <property type="entry name" value="PucR"/>
    <property type="match status" value="1"/>
</dbReference>
<dbReference type="AlphaFoldDB" id="A0A8I1ABF2"/>
<accession>A0A8I1ABF2</accession>
<proteinExistence type="inferred from homology"/>
<evidence type="ECO:0000256" key="1">
    <source>
        <dbReference type="ARBA" id="ARBA00006754"/>
    </source>
</evidence>
<reference evidence="5 6" key="1">
    <citation type="submission" date="2020-12" db="EMBL/GenBank/DDBJ databases">
        <title>WGS of Thermoactinomyces spp.</title>
        <authorList>
            <person name="Cheng K."/>
        </authorList>
    </citation>
    <scope>NUCLEOTIDE SEQUENCE [LARGE SCALE GENOMIC DNA]</scope>
    <source>
        <strain evidence="6">CICC 10671\DSM 43846</strain>
    </source>
</reference>
<dbReference type="RefSeq" id="WP_181732506.1">
    <property type="nucleotide sequence ID" value="NZ_JACEIR010000008.1"/>
</dbReference>
<dbReference type="InterPro" id="IPR025736">
    <property type="entry name" value="PucR_C-HTH_dom"/>
</dbReference>
<keyword evidence="6" id="KW-1185">Reference proteome</keyword>
<dbReference type="InterPro" id="IPR041522">
    <property type="entry name" value="CdaR_GGDEF"/>
</dbReference>
<name>A0A8I1ABF2_THEIN</name>
<dbReference type="InterPro" id="IPR051448">
    <property type="entry name" value="CdaR-like_regulators"/>
</dbReference>
<dbReference type="PANTHER" id="PTHR33744">
    <property type="entry name" value="CARBOHYDRATE DIACID REGULATOR"/>
    <property type="match status" value="1"/>
</dbReference>
<protein>
    <submittedName>
        <fullName evidence="5">PucR family transcriptional regulator ligand-binding domain-containing protein</fullName>
    </submittedName>
</protein>
<comment type="caution">
    <text evidence="5">The sequence shown here is derived from an EMBL/GenBank/DDBJ whole genome shotgun (WGS) entry which is preliminary data.</text>
</comment>
<evidence type="ECO:0000259" key="3">
    <source>
        <dbReference type="Pfam" id="PF13556"/>
    </source>
</evidence>